<comment type="caution">
    <text evidence="1">The sequence shown here is derived from an EMBL/GenBank/DDBJ whole genome shotgun (WGS) entry which is preliminary data.</text>
</comment>
<dbReference type="InParanoid" id="A0A1V9XQ33"/>
<dbReference type="AlphaFoldDB" id="A0A1V9XQ33"/>
<evidence type="ECO:0000313" key="1">
    <source>
        <dbReference type="EMBL" id="OQR75609.1"/>
    </source>
</evidence>
<keyword evidence="2" id="KW-1185">Reference proteome</keyword>
<dbReference type="EMBL" id="MNPL01006106">
    <property type="protein sequence ID" value="OQR75609.1"/>
    <property type="molecule type" value="Genomic_DNA"/>
</dbReference>
<proteinExistence type="predicted"/>
<evidence type="ECO:0000313" key="2">
    <source>
        <dbReference type="Proteomes" id="UP000192247"/>
    </source>
</evidence>
<gene>
    <name evidence="1" type="ORF">BIW11_08303</name>
</gene>
<dbReference type="Proteomes" id="UP000192247">
    <property type="component" value="Unassembled WGS sequence"/>
</dbReference>
<reference evidence="1 2" key="1">
    <citation type="journal article" date="2017" name="Gigascience">
        <title>Draft genome of the honey bee ectoparasitic mite, Tropilaelaps mercedesae, is shaped by the parasitic life history.</title>
        <authorList>
            <person name="Dong X."/>
            <person name="Armstrong S.D."/>
            <person name="Xia D."/>
            <person name="Makepeace B.L."/>
            <person name="Darby A.C."/>
            <person name="Kadowaki T."/>
        </authorList>
    </citation>
    <scope>NUCLEOTIDE SEQUENCE [LARGE SCALE GENOMIC DNA]</scope>
    <source>
        <strain evidence="1">Wuxi-XJTLU</strain>
    </source>
</reference>
<accession>A0A1V9XQ33</accession>
<protein>
    <submittedName>
        <fullName evidence="1">Uncharacterized protein</fullName>
    </submittedName>
</protein>
<organism evidence="1 2">
    <name type="scientific">Tropilaelaps mercedesae</name>
    <dbReference type="NCBI Taxonomy" id="418985"/>
    <lineage>
        <taxon>Eukaryota</taxon>
        <taxon>Metazoa</taxon>
        <taxon>Ecdysozoa</taxon>
        <taxon>Arthropoda</taxon>
        <taxon>Chelicerata</taxon>
        <taxon>Arachnida</taxon>
        <taxon>Acari</taxon>
        <taxon>Parasitiformes</taxon>
        <taxon>Mesostigmata</taxon>
        <taxon>Gamasina</taxon>
        <taxon>Dermanyssoidea</taxon>
        <taxon>Laelapidae</taxon>
        <taxon>Tropilaelaps</taxon>
    </lineage>
</organism>
<sequence>MNGSRRVDANGREVRKNVEDGKTSNDIVASIEDFAERRTKLVRIRKYQTTRLIEQLNFCSVKVSLYD</sequence>
<name>A0A1V9XQ33_9ACAR</name>